<comment type="caution">
    <text evidence="1">The sequence shown here is derived from an EMBL/GenBank/DDBJ whole genome shotgun (WGS) entry which is preliminary data.</text>
</comment>
<name>A0A8T2QTH7_CERRI</name>
<dbReference type="PANTHER" id="PTHR33344">
    <property type="entry name" value="OS02G0761600 PROTEIN"/>
    <property type="match status" value="1"/>
</dbReference>
<keyword evidence="2" id="KW-1185">Reference proteome</keyword>
<proteinExistence type="predicted"/>
<dbReference type="Proteomes" id="UP000825935">
    <property type="component" value="Chromosome 32"/>
</dbReference>
<evidence type="ECO:0000313" key="2">
    <source>
        <dbReference type="Proteomes" id="UP000825935"/>
    </source>
</evidence>
<dbReference type="EMBL" id="CM035437">
    <property type="protein sequence ID" value="KAH7286888.1"/>
    <property type="molecule type" value="Genomic_DNA"/>
</dbReference>
<gene>
    <name evidence="1" type="ORF">KP509_32G026900</name>
</gene>
<evidence type="ECO:0000313" key="1">
    <source>
        <dbReference type="EMBL" id="KAH7286888.1"/>
    </source>
</evidence>
<sequence>MAPSFGLSSSSATSEFYGGRSRCSFKTATAFICACNVIVGIYFLRLLSPAYFFSSSSSPSVTLFRSTSNLPYSAKFIEAQSGHIREALNVWRKTEPVDLIKRVQQIRRESPAGVLDDEQLELLRENVTFEIINIMEELKAAGNGSWKHQKVALEQWRKRNLEDLDTLAEETKGGKTEAQPKAQEAEAIKFLLTVGWSSLLGDAGFDDSPVEEIPSDAELANATIPGRPLPAACRGEPHTDYDGAAVRWGLSFHVESAADCCQACIDQAKSAKPEEMKCNIWVYCPEVAGCYSPDIYEHRQKECWLKQASNPRLNFKGKYSPEYRKTHPRAPVVVPWAAGVISLEQ</sequence>
<organism evidence="1 2">
    <name type="scientific">Ceratopteris richardii</name>
    <name type="common">Triangle waterfern</name>
    <dbReference type="NCBI Taxonomy" id="49495"/>
    <lineage>
        <taxon>Eukaryota</taxon>
        <taxon>Viridiplantae</taxon>
        <taxon>Streptophyta</taxon>
        <taxon>Embryophyta</taxon>
        <taxon>Tracheophyta</taxon>
        <taxon>Polypodiopsida</taxon>
        <taxon>Polypodiidae</taxon>
        <taxon>Polypodiales</taxon>
        <taxon>Pteridineae</taxon>
        <taxon>Pteridaceae</taxon>
        <taxon>Parkerioideae</taxon>
        <taxon>Ceratopteris</taxon>
    </lineage>
</organism>
<dbReference type="Gene3D" id="3.50.4.10">
    <property type="entry name" value="Hepatocyte Growth Factor"/>
    <property type="match status" value="1"/>
</dbReference>
<dbReference type="PANTHER" id="PTHR33344:SF1">
    <property type="entry name" value="OS06G0214100 PROTEIN"/>
    <property type="match status" value="1"/>
</dbReference>
<dbReference type="OMA" id="GECWLKY"/>
<evidence type="ECO:0008006" key="3">
    <source>
        <dbReference type="Google" id="ProtNLM"/>
    </source>
</evidence>
<accession>A0A8T2QTH7</accession>
<dbReference type="AlphaFoldDB" id="A0A8T2QTH7"/>
<protein>
    <recommendedName>
        <fullName evidence="3">Apple domain-containing protein</fullName>
    </recommendedName>
</protein>
<reference evidence="1" key="1">
    <citation type="submission" date="2021-08" db="EMBL/GenBank/DDBJ databases">
        <title>WGS assembly of Ceratopteris richardii.</title>
        <authorList>
            <person name="Marchant D.B."/>
            <person name="Chen G."/>
            <person name="Jenkins J."/>
            <person name="Shu S."/>
            <person name="Leebens-Mack J."/>
            <person name="Grimwood J."/>
            <person name="Schmutz J."/>
            <person name="Soltis P."/>
            <person name="Soltis D."/>
            <person name="Chen Z.-H."/>
        </authorList>
    </citation>
    <scope>NUCLEOTIDE SEQUENCE</scope>
    <source>
        <strain evidence="1">Whitten #5841</strain>
        <tissue evidence="1">Leaf</tissue>
    </source>
</reference>
<dbReference type="OrthoDB" id="508259at2759"/>